<reference evidence="1" key="1">
    <citation type="submission" date="2021-03" db="EMBL/GenBank/DDBJ databases">
        <title>Antimicrobial resistance genes in bacteria isolated from Japanese honey, and their potential for conferring macrolide and lincosamide resistance in the American foulbrood pathogen Paenibacillus larvae.</title>
        <authorList>
            <person name="Okamoto M."/>
            <person name="Kumagai M."/>
            <person name="Kanamori H."/>
            <person name="Takamatsu D."/>
        </authorList>
    </citation>
    <scope>NUCLEOTIDE SEQUENCE</scope>
    <source>
        <strain evidence="1">J41TS4</strain>
    </source>
</reference>
<dbReference type="Proteomes" id="UP000678895">
    <property type="component" value="Unassembled WGS sequence"/>
</dbReference>
<sequence>MLAAYAKSRSGIGTQVAGILQDAVNGGSGAGFTQILLDFNQKPAQNPKWLLSFENKDFLTQNIEYFALILGTGMMVDAGIFQVE</sequence>
<evidence type="ECO:0000313" key="2">
    <source>
        <dbReference type="Proteomes" id="UP000678895"/>
    </source>
</evidence>
<dbReference type="AlphaFoldDB" id="A0A919Y1U8"/>
<gene>
    <name evidence="1" type="ORF">J41TS4_06630</name>
</gene>
<dbReference type="EMBL" id="BORS01000002">
    <property type="protein sequence ID" value="GIO40905.1"/>
    <property type="molecule type" value="Genomic_DNA"/>
</dbReference>
<comment type="caution">
    <text evidence="1">The sequence shown here is derived from an EMBL/GenBank/DDBJ whole genome shotgun (WGS) entry which is preliminary data.</text>
</comment>
<protein>
    <submittedName>
        <fullName evidence="1">Uncharacterized protein</fullName>
    </submittedName>
</protein>
<evidence type="ECO:0000313" key="1">
    <source>
        <dbReference type="EMBL" id="GIO40905.1"/>
    </source>
</evidence>
<proteinExistence type="predicted"/>
<keyword evidence="2" id="KW-1185">Reference proteome</keyword>
<name>A0A919Y1U8_9BACL</name>
<accession>A0A919Y1U8</accession>
<organism evidence="1 2">
    <name type="scientific">Paenibacillus apis</name>
    <dbReference type="NCBI Taxonomy" id="1792174"/>
    <lineage>
        <taxon>Bacteria</taxon>
        <taxon>Bacillati</taxon>
        <taxon>Bacillota</taxon>
        <taxon>Bacilli</taxon>
        <taxon>Bacillales</taxon>
        <taxon>Paenibacillaceae</taxon>
        <taxon>Paenibacillus</taxon>
    </lineage>
</organism>